<evidence type="ECO:0000256" key="1">
    <source>
        <dbReference type="ARBA" id="ARBA00006484"/>
    </source>
</evidence>
<dbReference type="RefSeq" id="WP_011828484.1">
    <property type="nucleotide sequence ID" value="NC_008825.1"/>
</dbReference>
<dbReference type="PANTHER" id="PTHR24321:SF15">
    <property type="entry name" value="OXIDOREDUCTASE UCPA"/>
    <property type="match status" value="1"/>
</dbReference>
<evidence type="ECO:0000313" key="5">
    <source>
        <dbReference type="Proteomes" id="UP000000366"/>
    </source>
</evidence>
<protein>
    <submittedName>
        <fullName evidence="4">Dehydrogenase</fullName>
    </submittedName>
</protein>
<dbReference type="AlphaFoldDB" id="A2SE57"/>
<evidence type="ECO:0000259" key="3">
    <source>
        <dbReference type="SMART" id="SM00822"/>
    </source>
</evidence>
<dbReference type="SUPFAM" id="SSF51735">
    <property type="entry name" value="NAD(P)-binding Rossmann-fold domains"/>
    <property type="match status" value="1"/>
</dbReference>
<dbReference type="EMBL" id="CP000555">
    <property type="protein sequence ID" value="ABM93846.1"/>
    <property type="molecule type" value="Genomic_DNA"/>
</dbReference>
<feature type="domain" description="Ketoreductase" evidence="3">
    <location>
        <begin position="7"/>
        <end position="195"/>
    </location>
</feature>
<dbReference type="PANTHER" id="PTHR24321">
    <property type="entry name" value="DEHYDROGENASES, SHORT CHAIN"/>
    <property type="match status" value="1"/>
</dbReference>
<dbReference type="HOGENOM" id="CLU_010194_1_0_4"/>
<dbReference type="InterPro" id="IPR057326">
    <property type="entry name" value="KR_dom"/>
</dbReference>
<name>A2SE57_METPP</name>
<dbReference type="FunFam" id="3.40.50.720:FF:000084">
    <property type="entry name" value="Short-chain dehydrogenase reductase"/>
    <property type="match status" value="1"/>
</dbReference>
<dbReference type="eggNOG" id="COG1028">
    <property type="taxonomic scope" value="Bacteria"/>
</dbReference>
<dbReference type="InterPro" id="IPR002347">
    <property type="entry name" value="SDR_fam"/>
</dbReference>
<comment type="similarity">
    <text evidence="1">Belongs to the short-chain dehydrogenases/reductases (SDR) family.</text>
</comment>
<dbReference type="Gene3D" id="3.40.50.720">
    <property type="entry name" value="NAD(P)-binding Rossmann-like Domain"/>
    <property type="match status" value="1"/>
</dbReference>
<dbReference type="NCBIfam" id="NF005559">
    <property type="entry name" value="PRK07231.1"/>
    <property type="match status" value="1"/>
</dbReference>
<accession>A2SE57</accession>
<dbReference type="STRING" id="420662.Mpe_A0884"/>
<dbReference type="PROSITE" id="PS00061">
    <property type="entry name" value="ADH_SHORT"/>
    <property type="match status" value="1"/>
</dbReference>
<gene>
    <name evidence="4" type="ordered locus">Mpe_A0884</name>
</gene>
<proteinExistence type="inferred from homology"/>
<evidence type="ECO:0000256" key="2">
    <source>
        <dbReference type="ARBA" id="ARBA00023002"/>
    </source>
</evidence>
<dbReference type="InterPro" id="IPR036291">
    <property type="entry name" value="NAD(P)-bd_dom_sf"/>
</dbReference>
<dbReference type="SMART" id="SM00822">
    <property type="entry name" value="PKS_KR"/>
    <property type="match status" value="1"/>
</dbReference>
<dbReference type="KEGG" id="mpt:Mpe_A0884"/>
<dbReference type="GO" id="GO:0016491">
    <property type="term" value="F:oxidoreductase activity"/>
    <property type="evidence" value="ECO:0007669"/>
    <property type="project" value="UniProtKB-KW"/>
</dbReference>
<dbReference type="InterPro" id="IPR020904">
    <property type="entry name" value="Sc_DH/Rdtase_CS"/>
</dbReference>
<dbReference type="PRINTS" id="PR00081">
    <property type="entry name" value="GDHRDH"/>
</dbReference>
<keyword evidence="5" id="KW-1185">Reference proteome</keyword>
<sequence length="257" mass="27086">MGRVDNKVALVTGGAKGIGRASALMLAREGARVVLTDVEEAQGSAVAKEIERAGGKALFLTQDVTDESRWVEVVEKARAQFGGLNIVVNNAGIGTAGSAEDETLEAWRRLMSVNLDGVFLGTKHAIRAMKNGPGTGSIINISSIEGIVADPKLASYNASKGGVRIFSKSAALHCAQAGYRIRVNTIHPGYIWTPMVEGYLTSLGDVEGGRQVISKMHPIGRMGEPDDIAYGVLYLGSDESSFMTGSELVIDGGYTAQ</sequence>
<reference evidence="4 5" key="1">
    <citation type="journal article" date="2007" name="J. Bacteriol.">
        <title>Whole-genome analysis of the methyl tert-butyl ether-degrading beta-proteobacterium Methylibium petroleiphilum PM1.</title>
        <authorList>
            <person name="Kane S.R."/>
            <person name="Chakicherla A.Y."/>
            <person name="Chain P.S.G."/>
            <person name="Schmidt R."/>
            <person name="Shin M.W."/>
            <person name="Legler T.C."/>
            <person name="Scow K.M."/>
            <person name="Larimer F.W."/>
            <person name="Lucas S.M."/>
            <person name="Richardson P.M."/>
            <person name="Hristova K.R."/>
        </authorList>
    </citation>
    <scope>NUCLEOTIDE SEQUENCE [LARGE SCALE GENOMIC DNA]</scope>
    <source>
        <strain evidence="5">ATCC BAA-1232 / LMG 22953 / PM1</strain>
    </source>
</reference>
<dbReference type="Pfam" id="PF13561">
    <property type="entry name" value="adh_short_C2"/>
    <property type="match status" value="1"/>
</dbReference>
<keyword evidence="2" id="KW-0560">Oxidoreductase</keyword>
<organism evidence="4 5">
    <name type="scientific">Methylibium petroleiphilum (strain ATCC BAA-1232 / LMG 22953 / PM1)</name>
    <dbReference type="NCBI Taxonomy" id="420662"/>
    <lineage>
        <taxon>Bacteria</taxon>
        <taxon>Pseudomonadati</taxon>
        <taxon>Pseudomonadota</taxon>
        <taxon>Betaproteobacteria</taxon>
        <taxon>Burkholderiales</taxon>
        <taxon>Sphaerotilaceae</taxon>
        <taxon>Methylibium</taxon>
    </lineage>
</organism>
<evidence type="ECO:0000313" key="4">
    <source>
        <dbReference type="EMBL" id="ABM93846.1"/>
    </source>
</evidence>
<dbReference type="SMR" id="A2SE57"/>
<dbReference type="Proteomes" id="UP000000366">
    <property type="component" value="Chromosome"/>
</dbReference>
<dbReference type="PRINTS" id="PR00080">
    <property type="entry name" value="SDRFAMILY"/>
</dbReference>